<dbReference type="Proteomes" id="UP001292094">
    <property type="component" value="Unassembled WGS sequence"/>
</dbReference>
<accession>A0AAE1PRU9</accession>
<evidence type="ECO:0000313" key="3">
    <source>
        <dbReference type="EMBL" id="KAK4313134.1"/>
    </source>
</evidence>
<evidence type="ECO:0000256" key="1">
    <source>
        <dbReference type="SAM" id="MobiDB-lite"/>
    </source>
</evidence>
<comment type="caution">
    <text evidence="3">The sequence shown here is derived from an EMBL/GenBank/DDBJ whole genome shotgun (WGS) entry which is preliminary data.</text>
</comment>
<feature type="signal peptide" evidence="2">
    <location>
        <begin position="1"/>
        <end position="26"/>
    </location>
</feature>
<protein>
    <submittedName>
        <fullName evidence="3">Uncharacterized protein</fullName>
    </submittedName>
</protein>
<feature type="region of interest" description="Disordered" evidence="1">
    <location>
        <begin position="22"/>
        <end position="89"/>
    </location>
</feature>
<reference evidence="3" key="1">
    <citation type="submission" date="2023-11" db="EMBL/GenBank/DDBJ databases">
        <title>Genome assemblies of two species of porcelain crab, Petrolisthes cinctipes and Petrolisthes manimaculis (Anomura: Porcellanidae).</title>
        <authorList>
            <person name="Angst P."/>
        </authorList>
    </citation>
    <scope>NUCLEOTIDE SEQUENCE</scope>
    <source>
        <strain evidence="3">PB745_02</strain>
        <tissue evidence="3">Gill</tissue>
    </source>
</reference>
<feature type="compositionally biased region" description="Low complexity" evidence="1">
    <location>
        <begin position="44"/>
        <end position="89"/>
    </location>
</feature>
<gene>
    <name evidence="3" type="ORF">Pmani_015476</name>
</gene>
<dbReference type="EMBL" id="JAWZYT010001345">
    <property type="protein sequence ID" value="KAK4313134.1"/>
    <property type="molecule type" value="Genomic_DNA"/>
</dbReference>
<keyword evidence="2" id="KW-0732">Signal</keyword>
<keyword evidence="4" id="KW-1185">Reference proteome</keyword>
<evidence type="ECO:0000256" key="2">
    <source>
        <dbReference type="SAM" id="SignalP"/>
    </source>
</evidence>
<name>A0AAE1PRU9_9EUCA</name>
<proteinExistence type="predicted"/>
<feature type="chain" id="PRO_5041970943" evidence="2">
    <location>
        <begin position="27"/>
        <end position="89"/>
    </location>
</feature>
<organism evidence="3 4">
    <name type="scientific">Petrolisthes manimaculis</name>
    <dbReference type="NCBI Taxonomy" id="1843537"/>
    <lineage>
        <taxon>Eukaryota</taxon>
        <taxon>Metazoa</taxon>
        <taxon>Ecdysozoa</taxon>
        <taxon>Arthropoda</taxon>
        <taxon>Crustacea</taxon>
        <taxon>Multicrustacea</taxon>
        <taxon>Malacostraca</taxon>
        <taxon>Eumalacostraca</taxon>
        <taxon>Eucarida</taxon>
        <taxon>Decapoda</taxon>
        <taxon>Pleocyemata</taxon>
        <taxon>Anomura</taxon>
        <taxon>Galatheoidea</taxon>
        <taxon>Porcellanidae</taxon>
        <taxon>Petrolisthes</taxon>
    </lineage>
</organism>
<evidence type="ECO:0000313" key="4">
    <source>
        <dbReference type="Proteomes" id="UP001292094"/>
    </source>
</evidence>
<dbReference type="AlphaFoldDB" id="A0AAE1PRU9"/>
<sequence length="89" mass="9425">MHNNITPIPHLTQLILLPSLITPTHPSNTASIPHLAPPPPHPTLPRLTSPHPTLPLLTSPHPTLPLLTAPPHSSSPHLAPSHSSSLLLP</sequence>